<reference evidence="1" key="1">
    <citation type="submission" date="2021-05" db="EMBL/GenBank/DDBJ databases">
        <authorList>
            <person name="Scholz U."/>
            <person name="Mascher M."/>
            <person name="Fiebig A."/>
        </authorList>
    </citation>
    <scope>NUCLEOTIDE SEQUENCE [LARGE SCALE GENOMIC DNA]</scope>
</reference>
<protein>
    <submittedName>
        <fullName evidence="1">Uncharacterized protein</fullName>
    </submittedName>
</protein>
<dbReference type="EnsemblPlants" id="AVESA.00010b.r2.7DG1397160.1">
    <property type="protein sequence ID" value="AVESA.00010b.r2.7DG1397160.1.CDS"/>
    <property type="gene ID" value="AVESA.00010b.r2.7DG1397160"/>
</dbReference>
<accession>A0ACD6AL21</accession>
<dbReference type="Proteomes" id="UP001732700">
    <property type="component" value="Chromosome 7D"/>
</dbReference>
<evidence type="ECO:0000313" key="2">
    <source>
        <dbReference type="Proteomes" id="UP001732700"/>
    </source>
</evidence>
<evidence type="ECO:0000313" key="1">
    <source>
        <dbReference type="EnsemblPlants" id="AVESA.00010b.r2.7DG1397160.1.CDS"/>
    </source>
</evidence>
<proteinExistence type="predicted"/>
<reference evidence="1" key="2">
    <citation type="submission" date="2025-09" db="UniProtKB">
        <authorList>
            <consortium name="EnsemblPlants"/>
        </authorList>
    </citation>
    <scope>IDENTIFICATION</scope>
</reference>
<sequence>MELPAWMPFLTVVLATVLSLATIVLRAGRRAYRLPPGPKAWPIIGNLNLMGALPHRSIHELSKSYGPLMYLRFGSFPVVVGSSVKMAKFFLKTHDMVFIDRPTTAAGKYTNYNNSDITWSPYGAYWRQARKMCLTELFSAKRLESYEYIRSEEMRALLRDLHEASGRVVVLKDYLSTLSLNVITRMVLGKKYLHKETECKWMVDEWFFLNGVLNIGDSIPWLDWMDLQGYIKRMKKLSKMFDRFLEHVVDEHNGRRHLEGESFVAKDMVDVLLEIASDPDLEVKIGRDGVKAFIQDLITGGTESSAMTVEWAMSEILKKPEVFAKAAEEMDSVVGRGRWVTEQDIPSLPYVDAIVKETMRLHPVAPMLAPRQSREDTSVGGYDIPVGTRVLVSVWSIGRDPALWDEPEEFMPERFLGSKIDVKGQDFELLPFGSGRRMCPAYSLGLKVIQVSLANLLHGFSWRLPGGATKEELSMEEIFGLSTPRKFPLEVVVHPKLPAHLYTEA</sequence>
<name>A0ACD6AL21_AVESA</name>
<organism evidence="1 2">
    <name type="scientific">Avena sativa</name>
    <name type="common">Oat</name>
    <dbReference type="NCBI Taxonomy" id="4498"/>
    <lineage>
        <taxon>Eukaryota</taxon>
        <taxon>Viridiplantae</taxon>
        <taxon>Streptophyta</taxon>
        <taxon>Embryophyta</taxon>
        <taxon>Tracheophyta</taxon>
        <taxon>Spermatophyta</taxon>
        <taxon>Magnoliopsida</taxon>
        <taxon>Liliopsida</taxon>
        <taxon>Poales</taxon>
        <taxon>Poaceae</taxon>
        <taxon>BOP clade</taxon>
        <taxon>Pooideae</taxon>
        <taxon>Poodae</taxon>
        <taxon>Poeae</taxon>
        <taxon>Poeae Chloroplast Group 1 (Aveneae type)</taxon>
        <taxon>Aveninae</taxon>
        <taxon>Avena</taxon>
    </lineage>
</organism>
<keyword evidence="2" id="KW-1185">Reference proteome</keyword>